<dbReference type="EMBL" id="QGKW02001660">
    <property type="protein sequence ID" value="KAF2579898.1"/>
    <property type="molecule type" value="Genomic_DNA"/>
</dbReference>
<name>A0A8S9JCR4_BRACR</name>
<accession>A0A8S9JCR4</accession>
<protein>
    <submittedName>
        <fullName evidence="1">Uncharacterized protein</fullName>
    </submittedName>
</protein>
<proteinExistence type="predicted"/>
<dbReference type="Proteomes" id="UP000712281">
    <property type="component" value="Unassembled WGS sequence"/>
</dbReference>
<comment type="caution">
    <text evidence="1">The sequence shown here is derived from an EMBL/GenBank/DDBJ whole genome shotgun (WGS) entry which is preliminary data.</text>
</comment>
<organism evidence="1 2">
    <name type="scientific">Brassica cretica</name>
    <name type="common">Mustard</name>
    <dbReference type="NCBI Taxonomy" id="69181"/>
    <lineage>
        <taxon>Eukaryota</taxon>
        <taxon>Viridiplantae</taxon>
        <taxon>Streptophyta</taxon>
        <taxon>Embryophyta</taxon>
        <taxon>Tracheophyta</taxon>
        <taxon>Spermatophyta</taxon>
        <taxon>Magnoliopsida</taxon>
        <taxon>eudicotyledons</taxon>
        <taxon>Gunneridae</taxon>
        <taxon>Pentapetalae</taxon>
        <taxon>rosids</taxon>
        <taxon>malvids</taxon>
        <taxon>Brassicales</taxon>
        <taxon>Brassicaceae</taxon>
        <taxon>Brassiceae</taxon>
        <taxon>Brassica</taxon>
    </lineage>
</organism>
<gene>
    <name evidence="1" type="ORF">F2Q68_00004105</name>
</gene>
<dbReference type="AlphaFoldDB" id="A0A8S9JCR4"/>
<evidence type="ECO:0000313" key="2">
    <source>
        <dbReference type="Proteomes" id="UP000712281"/>
    </source>
</evidence>
<reference evidence="1" key="1">
    <citation type="submission" date="2019-12" db="EMBL/GenBank/DDBJ databases">
        <title>Genome sequencing and annotation of Brassica cretica.</title>
        <authorList>
            <person name="Studholme D.J."/>
            <person name="Sarris P.F."/>
        </authorList>
    </citation>
    <scope>NUCLEOTIDE SEQUENCE</scope>
    <source>
        <strain evidence="1">PFS-001/15</strain>
        <tissue evidence="1">Leaf</tissue>
    </source>
</reference>
<evidence type="ECO:0000313" key="1">
    <source>
        <dbReference type="EMBL" id="KAF2579898.1"/>
    </source>
</evidence>
<sequence>MTFLGIRQKVVGSSDEIPTNFFFPTKRYRRTGSSEIRRNRSIPTNFRRFRPSESPCFLVVKERISTPPFLCPIAKCHVALRGVISVNADLIAKYRSPVIPIIFQVYRLHQLNRAGSISDSNVVNG</sequence>